<dbReference type="PANTHER" id="PTHR11893">
    <property type="entry name" value="INNEXIN"/>
    <property type="match status" value="1"/>
</dbReference>
<evidence type="ECO:0000313" key="14">
    <source>
        <dbReference type="EMBL" id="KAF1770406.1"/>
    </source>
</evidence>
<reference evidence="14 15" key="1">
    <citation type="submission" date="2019-12" db="EMBL/GenBank/DDBJ databases">
        <title>Chromosome-level assembly of the Caenorhabditis remanei genome.</title>
        <authorList>
            <person name="Teterina A.A."/>
            <person name="Willis J.H."/>
            <person name="Phillips P.C."/>
        </authorList>
    </citation>
    <scope>NUCLEOTIDE SEQUENCE [LARGE SCALE GENOMIC DNA]</scope>
    <source>
        <strain evidence="14 15">PX506</strain>
        <tissue evidence="14">Whole organism</tissue>
    </source>
</reference>
<evidence type="ECO:0000256" key="12">
    <source>
        <dbReference type="RuleBase" id="RU010713"/>
    </source>
</evidence>
<dbReference type="InterPro" id="IPR056601">
    <property type="entry name" value="Galaxin_dom"/>
</dbReference>
<keyword evidence="7" id="KW-0965">Cell junction</keyword>
<feature type="transmembrane region" description="Helical" evidence="12">
    <location>
        <begin position="194"/>
        <end position="213"/>
    </location>
</feature>
<dbReference type="AlphaFoldDB" id="A0A6A5HUJ5"/>
<evidence type="ECO:0000256" key="8">
    <source>
        <dbReference type="ARBA" id="ARBA00022989"/>
    </source>
</evidence>
<evidence type="ECO:0000256" key="6">
    <source>
        <dbReference type="ARBA" id="ARBA00022868"/>
    </source>
</evidence>
<evidence type="ECO:0000256" key="5">
    <source>
        <dbReference type="ARBA" id="ARBA00022692"/>
    </source>
</evidence>
<keyword evidence="8 12" id="KW-1133">Transmembrane helix</keyword>
<feature type="transmembrane region" description="Helical" evidence="12">
    <location>
        <begin position="269"/>
        <end position="289"/>
    </location>
</feature>
<feature type="transmembrane region" description="Helical" evidence="12">
    <location>
        <begin position="98"/>
        <end position="120"/>
    </location>
</feature>
<keyword evidence="10 12" id="KW-0472">Membrane</keyword>
<dbReference type="GO" id="GO:0034220">
    <property type="term" value="P:monoatomic ion transmembrane transport"/>
    <property type="evidence" value="ECO:0007669"/>
    <property type="project" value="UniProtKB-KW"/>
</dbReference>
<organism evidence="14 15">
    <name type="scientific">Caenorhabditis remanei</name>
    <name type="common">Caenorhabditis vulgaris</name>
    <dbReference type="NCBI Taxonomy" id="31234"/>
    <lineage>
        <taxon>Eukaryota</taxon>
        <taxon>Metazoa</taxon>
        <taxon>Ecdysozoa</taxon>
        <taxon>Nematoda</taxon>
        <taxon>Chromadorea</taxon>
        <taxon>Rhabditida</taxon>
        <taxon>Rhabditina</taxon>
        <taxon>Rhabditomorpha</taxon>
        <taxon>Rhabditoidea</taxon>
        <taxon>Rhabditidae</taxon>
        <taxon>Peloderinae</taxon>
        <taxon>Caenorhabditis</taxon>
    </lineage>
</organism>
<dbReference type="PROSITE" id="PS51013">
    <property type="entry name" value="PANNEXIN"/>
    <property type="match status" value="1"/>
</dbReference>
<evidence type="ECO:0000256" key="7">
    <source>
        <dbReference type="ARBA" id="ARBA00022949"/>
    </source>
</evidence>
<keyword evidence="5 12" id="KW-0812">Transmembrane</keyword>
<accession>A0A6A5HUJ5</accession>
<evidence type="ECO:0000256" key="10">
    <source>
        <dbReference type="ARBA" id="ARBA00023136"/>
    </source>
</evidence>
<dbReference type="InterPro" id="IPR000990">
    <property type="entry name" value="Innexin"/>
</dbReference>
<comment type="caution">
    <text evidence="14">The sequence shown here is derived from an EMBL/GenBank/DDBJ whole genome shotgun (WGS) entry which is preliminary data.</text>
</comment>
<keyword evidence="4" id="KW-1003">Cell membrane</keyword>
<dbReference type="GO" id="GO:0005886">
    <property type="term" value="C:plasma membrane"/>
    <property type="evidence" value="ECO:0007669"/>
    <property type="project" value="UniProtKB-SubCell"/>
</dbReference>
<dbReference type="Proteomes" id="UP000483820">
    <property type="component" value="Chromosome I"/>
</dbReference>
<comment type="function">
    <text evidence="12">Structural component of the gap junctions.</text>
</comment>
<dbReference type="PANTHER" id="PTHR11893:SF32">
    <property type="entry name" value="INNEXIN"/>
    <property type="match status" value="1"/>
</dbReference>
<sequence>MDQILSLVTQYTDKRHEDDFIDRLNFQYTSYVFALSALIIGYNTYFGTAISCWTPAEFKKGWVEYTRDYCLIENTYYVPIEDPNMPPERYREERELTYYQWVQFILVFLAFLFYLPYLYWSTVNWWSGLQVKAVVDEACKLDKTDVQSREKQIERIANHLKKYIDRQGRKSPIPFIPNAIGRNWVSFNYVLTKALFVVNLMAQMILIHFFLGFDIDDFLSLRVGFGSNWIANGIFPRQTMCDFEVRKKGSIQKYSVQCVLSMNMLNEKIFLALFYWLLALLLLTIWNLVSSFEHFFRDSSRKAFVSRMLSAGGHGSTDDEVGSQSDEKVPLVERPTNYTNDYNRALSINRDVVVVLHLIAKNAGDNIHNIIGGDCCGTDVYFQRDTTFLCCDQTLSVKTTPDDVCCGNSTFDGGVQQMCCGNSVFESSEYNSCCQLNNGTARPYHSSTHVCCDGPLEKSSTVRACCYLRNEDGKFRDTQYDKTKQCCKYPYDKIYSMGKNKSC</sequence>
<keyword evidence="11 12" id="KW-0407">Ion channel</keyword>
<keyword evidence="6" id="KW-0303">Gap junction</keyword>
<keyword evidence="9 12" id="KW-0406">Ion transport</keyword>
<evidence type="ECO:0000256" key="9">
    <source>
        <dbReference type="ARBA" id="ARBA00023065"/>
    </source>
</evidence>
<protein>
    <recommendedName>
        <fullName evidence="12">Innexin</fullName>
    </recommendedName>
</protein>
<name>A0A6A5HUJ5_CAERE</name>
<evidence type="ECO:0000259" key="13">
    <source>
        <dbReference type="Pfam" id="PF24748"/>
    </source>
</evidence>
<evidence type="ECO:0000256" key="1">
    <source>
        <dbReference type="ARBA" id="ARBA00004610"/>
    </source>
</evidence>
<proteinExistence type="inferred from homology"/>
<evidence type="ECO:0000256" key="3">
    <source>
        <dbReference type="ARBA" id="ARBA00022448"/>
    </source>
</evidence>
<gene>
    <name evidence="12" type="primary">inx</name>
    <name evidence="14" type="ORF">GCK72_002224</name>
</gene>
<evidence type="ECO:0000313" key="15">
    <source>
        <dbReference type="Proteomes" id="UP000483820"/>
    </source>
</evidence>
<keyword evidence="3 12" id="KW-0813">Transport</keyword>
<evidence type="ECO:0000256" key="2">
    <source>
        <dbReference type="ARBA" id="ARBA00004651"/>
    </source>
</evidence>
<feature type="domain" description="Galaxin-like repeats" evidence="13">
    <location>
        <begin position="372"/>
        <end position="454"/>
    </location>
</feature>
<evidence type="ECO:0000256" key="11">
    <source>
        <dbReference type="ARBA" id="ARBA00023303"/>
    </source>
</evidence>
<dbReference type="GO" id="GO:0005243">
    <property type="term" value="F:gap junction channel activity"/>
    <property type="evidence" value="ECO:0007669"/>
    <property type="project" value="TreeGrafter"/>
</dbReference>
<dbReference type="PRINTS" id="PR01262">
    <property type="entry name" value="INNEXIN"/>
</dbReference>
<dbReference type="EMBL" id="WUAV01000001">
    <property type="protein sequence ID" value="KAF1770406.1"/>
    <property type="molecule type" value="Genomic_DNA"/>
</dbReference>
<feature type="transmembrane region" description="Helical" evidence="12">
    <location>
        <begin position="31"/>
        <end position="53"/>
    </location>
</feature>
<comment type="similarity">
    <text evidence="12">Belongs to the pannexin family.</text>
</comment>
<dbReference type="Pfam" id="PF00876">
    <property type="entry name" value="Innexin"/>
    <property type="match status" value="1"/>
</dbReference>
<comment type="subcellular location">
    <subcellularLocation>
        <location evidence="1">Cell junction</location>
        <location evidence="1">Gap junction</location>
    </subcellularLocation>
    <subcellularLocation>
        <location evidence="2 12">Cell membrane</location>
        <topology evidence="2 12">Multi-pass membrane protein</topology>
    </subcellularLocation>
</comment>
<dbReference type="Pfam" id="PF24748">
    <property type="entry name" value="Galaxin_repeat"/>
    <property type="match status" value="1"/>
</dbReference>
<evidence type="ECO:0000256" key="4">
    <source>
        <dbReference type="ARBA" id="ARBA00022475"/>
    </source>
</evidence>
<dbReference type="GO" id="GO:0005921">
    <property type="term" value="C:gap junction"/>
    <property type="evidence" value="ECO:0007669"/>
    <property type="project" value="UniProtKB-SubCell"/>
</dbReference>